<reference evidence="18" key="1">
    <citation type="submission" date="2020-07" db="EMBL/GenBank/DDBJ databases">
        <title>Multicomponent nature underlies the extraordinary mechanical properties of spider dragline silk.</title>
        <authorList>
            <person name="Kono N."/>
            <person name="Nakamura H."/>
            <person name="Mori M."/>
            <person name="Yoshida Y."/>
            <person name="Ohtoshi R."/>
            <person name="Malay A.D."/>
            <person name="Moran D.A.P."/>
            <person name="Tomita M."/>
            <person name="Numata K."/>
            <person name="Arakawa K."/>
        </authorList>
    </citation>
    <scope>NUCLEOTIDE SEQUENCE</scope>
</reference>
<evidence type="ECO:0000256" key="15">
    <source>
        <dbReference type="ARBA" id="ARBA00083653"/>
    </source>
</evidence>
<dbReference type="CDD" id="cd01788">
    <property type="entry name" value="Ubl_ElonginB"/>
    <property type="match status" value="1"/>
</dbReference>
<dbReference type="InterPro" id="IPR029071">
    <property type="entry name" value="Ubiquitin-like_domsf"/>
</dbReference>
<evidence type="ECO:0000256" key="16">
    <source>
        <dbReference type="ARBA" id="ARBA00093515"/>
    </source>
</evidence>
<dbReference type="FunFam" id="3.10.20.90:FF:000108">
    <property type="entry name" value="Elongin-B"/>
    <property type="match status" value="1"/>
</dbReference>
<dbReference type="PANTHER" id="PTHR13248">
    <property type="entry name" value="TRANSCRIPTION ELONGATION FACTOR B POLYPEPTIDE 2"/>
    <property type="match status" value="1"/>
</dbReference>
<name>A0A8X6L7E2_TRICU</name>
<dbReference type="InterPro" id="IPR000626">
    <property type="entry name" value="Ubiquitin-like_dom"/>
</dbReference>
<dbReference type="AlphaFoldDB" id="A0A8X6L7E2"/>
<dbReference type="PANTHER" id="PTHR13248:SF4">
    <property type="entry name" value="ELONGIN B"/>
    <property type="match status" value="1"/>
</dbReference>
<evidence type="ECO:0000256" key="9">
    <source>
        <dbReference type="ARBA" id="ARBA00054216"/>
    </source>
</evidence>
<evidence type="ECO:0000313" key="18">
    <source>
        <dbReference type="EMBL" id="GFQ99244.1"/>
    </source>
</evidence>
<dbReference type="GO" id="GO:0030891">
    <property type="term" value="C:VCB complex"/>
    <property type="evidence" value="ECO:0007669"/>
    <property type="project" value="InterPro"/>
</dbReference>
<dbReference type="Proteomes" id="UP000887116">
    <property type="component" value="Unassembled WGS sequence"/>
</dbReference>
<evidence type="ECO:0000313" key="19">
    <source>
        <dbReference type="Proteomes" id="UP000887116"/>
    </source>
</evidence>
<dbReference type="Gene3D" id="3.10.20.90">
    <property type="entry name" value="Phosphatidylinositol 3-kinase Catalytic Subunit, Chain A, domain 1"/>
    <property type="match status" value="1"/>
</dbReference>
<gene>
    <name evidence="18" type="primary">Elob</name>
    <name evidence="18" type="ORF">TNCT_160921</name>
</gene>
<organism evidence="18 19">
    <name type="scientific">Trichonephila clavata</name>
    <name type="common">Joro spider</name>
    <name type="synonym">Nephila clavata</name>
    <dbReference type="NCBI Taxonomy" id="2740835"/>
    <lineage>
        <taxon>Eukaryota</taxon>
        <taxon>Metazoa</taxon>
        <taxon>Ecdysozoa</taxon>
        <taxon>Arthropoda</taxon>
        <taxon>Chelicerata</taxon>
        <taxon>Arachnida</taxon>
        <taxon>Araneae</taxon>
        <taxon>Araneomorphae</taxon>
        <taxon>Entelegynae</taxon>
        <taxon>Araneoidea</taxon>
        <taxon>Nephilidae</taxon>
        <taxon>Trichonephila</taxon>
    </lineage>
</organism>
<dbReference type="SUPFAM" id="SSF54236">
    <property type="entry name" value="Ubiquitin-like"/>
    <property type="match status" value="1"/>
</dbReference>
<evidence type="ECO:0000256" key="6">
    <source>
        <dbReference type="ARBA" id="ARBA00023015"/>
    </source>
</evidence>
<evidence type="ECO:0000256" key="13">
    <source>
        <dbReference type="ARBA" id="ARBA00080438"/>
    </source>
</evidence>
<evidence type="ECO:0000256" key="12">
    <source>
        <dbReference type="ARBA" id="ARBA00076690"/>
    </source>
</evidence>
<comment type="subcellular location">
    <subcellularLocation>
        <location evidence="1">Nucleus</location>
    </subcellularLocation>
</comment>
<feature type="domain" description="Ubiquitin-like" evidence="17">
    <location>
        <begin position="1"/>
        <end position="63"/>
    </location>
</feature>
<evidence type="ECO:0000256" key="4">
    <source>
        <dbReference type="ARBA" id="ARBA00022786"/>
    </source>
</evidence>
<evidence type="ECO:0000256" key="2">
    <source>
        <dbReference type="ARBA" id="ARBA00004906"/>
    </source>
</evidence>
<evidence type="ECO:0000259" key="17">
    <source>
        <dbReference type="PROSITE" id="PS50053"/>
    </source>
</evidence>
<protein>
    <recommendedName>
        <fullName evidence="11">Elongin-B</fullName>
    </recommendedName>
    <alternativeName>
        <fullName evidence="14">Elongin 18 kDa subunit</fullName>
    </alternativeName>
    <alternativeName>
        <fullName evidence="12">RNA polymerase II transcription factor SIII subunit B</fullName>
    </alternativeName>
    <alternativeName>
        <fullName evidence="15">SIII p18</fullName>
    </alternativeName>
    <alternativeName>
        <fullName evidence="13">Transcription elongation factor B polypeptide 2</fullName>
    </alternativeName>
</protein>
<dbReference type="GO" id="GO:0070449">
    <property type="term" value="C:elongin complex"/>
    <property type="evidence" value="ECO:0007669"/>
    <property type="project" value="InterPro"/>
</dbReference>
<comment type="function">
    <text evidence="9">SIII, also known as elongin, is a general transcription elongation factor that increases the RNA polymerase II transcription elongation past template-encoded arresting sites. Subunit A is transcriptionally active and its transcription activity is strongly enhanced by binding to the dimeric complex of the SIII regulatory subunits B and C (elongin BC complex). In embryonic stem cells, the elongin BC complex is recruited by EPOP to Polycomb group (PcG) target genes in order generate genomic region that display both active and repressive chromatin properties, an important feature of pluripotent stem cells.</text>
</comment>
<keyword evidence="3" id="KW-0597">Phosphoprotein</keyword>
<dbReference type="PROSITE" id="PS50053">
    <property type="entry name" value="UBIQUITIN_2"/>
    <property type="match status" value="1"/>
</dbReference>
<keyword evidence="7" id="KW-0804">Transcription</keyword>
<comment type="similarity">
    <text evidence="10">Belongs to the Elongin B family.</text>
</comment>
<keyword evidence="8" id="KW-0539">Nucleus</keyword>
<evidence type="ECO:0000256" key="8">
    <source>
        <dbReference type="ARBA" id="ARBA00023242"/>
    </source>
</evidence>
<sequence length="232" mass="25810">MDVFLMVRRKKTTIFLDAKETTTVYDLKKMVEGITKVPPENQELYKDDEVMDPQKILGDYGLNCSTAKAQAPAQVGLAYRDSETHGFESLEITPLSSPPELPDFMAVLIFLQIFLSDVFWTLPSSRLKLSRYEQTCINMKLTQRGKIEILSVLVANFSPEAPRTSAFTDGSCDISFTRGDAGIQLIHPSDANAELKIPTGQIASNFTSELIAIKETLSFYVSHFPNDASKVS</sequence>
<comment type="pathway">
    <text evidence="2">Protein modification; protein ubiquitination.</text>
</comment>
<accession>A0A8X6L7E2</accession>
<proteinExistence type="inferred from homology"/>
<keyword evidence="6" id="KW-0805">Transcription regulation</keyword>
<evidence type="ECO:0000256" key="14">
    <source>
        <dbReference type="ARBA" id="ARBA00081013"/>
    </source>
</evidence>
<dbReference type="InterPro" id="IPR039049">
    <property type="entry name" value="ELOB"/>
</dbReference>
<evidence type="ECO:0000256" key="3">
    <source>
        <dbReference type="ARBA" id="ARBA00022553"/>
    </source>
</evidence>
<dbReference type="EMBL" id="BMAO01024979">
    <property type="protein sequence ID" value="GFQ99244.1"/>
    <property type="molecule type" value="Genomic_DNA"/>
</dbReference>
<evidence type="ECO:0000256" key="5">
    <source>
        <dbReference type="ARBA" id="ARBA00022990"/>
    </source>
</evidence>
<keyword evidence="5" id="KW-0007">Acetylation</keyword>
<keyword evidence="19" id="KW-1185">Reference proteome</keyword>
<dbReference type="GO" id="GO:0006368">
    <property type="term" value="P:transcription elongation by RNA polymerase II"/>
    <property type="evidence" value="ECO:0007669"/>
    <property type="project" value="InterPro"/>
</dbReference>
<evidence type="ECO:0000256" key="1">
    <source>
        <dbReference type="ARBA" id="ARBA00004123"/>
    </source>
</evidence>
<keyword evidence="4" id="KW-0833">Ubl conjugation pathway</keyword>
<comment type="subunit">
    <text evidence="16">Heterotrimer of an A (ELOA, ELOA2 or ELOA3P), ELOB and ELOC subunit. The elongin BC complex interacts with EPOP; leading to recruit the elongin BC complex to Polycomb group (PcG) target genes, thereby restricting excessive activity of the PRC2/EED-EZH2 complex. Component of multiple cullin-RING E3 ubiquitin-protein ligase complexes composed of Elongin BC (ELOB and ELOC), a cullin (either CUL2 or CUL5), a catalytic subunit (either RBX1 or RNF7/RBX2), as well as a substrate adapter protein that can be either ASB2, ASB9, ASB11, KLHDC2, KLHDC3, KLHDC10, APPBP2, FEM1A, FEM1B, FEM1C, LRR1, PCMTD1, SOCS1, SOCS2, SOCS5, SPSB1, SPSB3, ELOA, VHL, WSB1 or RAB40C. As part of the Elongin BC E3 ubiquitin ligase complex; interacts with NRBP1. May also interact with DCUN1D1, DCUN1D2, DCUN1D3 and DCUN1D5. May form oligomers as a KLHDC2/KLHDC3-ELOB-ELOC complex; this interaction is autoinhibitory for the E3 ligase complex as the substrate-binding site of KLHDC2/KLHDC3 is blocked in the oligomer.</text>
</comment>
<dbReference type="Pfam" id="PF00240">
    <property type="entry name" value="ubiquitin"/>
    <property type="match status" value="1"/>
</dbReference>
<evidence type="ECO:0000256" key="11">
    <source>
        <dbReference type="ARBA" id="ARBA00074516"/>
    </source>
</evidence>
<comment type="caution">
    <text evidence="18">The sequence shown here is derived from an EMBL/GenBank/DDBJ whole genome shotgun (WGS) entry which is preliminary data.</text>
</comment>
<evidence type="ECO:0000256" key="10">
    <source>
        <dbReference type="ARBA" id="ARBA00060803"/>
    </source>
</evidence>
<dbReference type="OrthoDB" id="7537057at2759"/>
<evidence type="ECO:0000256" key="7">
    <source>
        <dbReference type="ARBA" id="ARBA00023163"/>
    </source>
</evidence>